<dbReference type="EMBL" id="BMKW01000012">
    <property type="protein sequence ID" value="GGJ32647.1"/>
    <property type="molecule type" value="Genomic_DNA"/>
</dbReference>
<dbReference type="AlphaFoldDB" id="A0A917NVF5"/>
<dbReference type="NCBIfam" id="NF033632">
    <property type="entry name" value="SLATT_4"/>
    <property type="match status" value="1"/>
</dbReference>
<feature type="transmembrane region" description="Helical" evidence="1">
    <location>
        <begin position="45"/>
        <end position="65"/>
    </location>
</feature>
<keyword evidence="1" id="KW-1133">Transmembrane helix</keyword>
<evidence type="ECO:0000256" key="1">
    <source>
        <dbReference type="SAM" id="Phobius"/>
    </source>
</evidence>
<keyword evidence="3" id="KW-1185">Reference proteome</keyword>
<proteinExistence type="predicted"/>
<gene>
    <name evidence="2" type="ORF">GCM10011320_45340</name>
</gene>
<sequence length="184" mass="20056">MDVADTADRRLAPMEVEAAELEYQCLLAERAHFDAGYWAFQRYKFWGLASAVLGALTTGSALEVARQIPGVGDAGRVALTGLLALLLTIATTVLNFLDPKGQRDRHEAAGKKLAALRAEVRLFRRGASAMKPDAEVAFAALLERHAGILADAPSLNDRRHHAAKKQLGSNVHYNELRRITGRNT</sequence>
<keyword evidence="1" id="KW-0812">Transmembrane</keyword>
<reference evidence="2" key="2">
    <citation type="submission" date="2020-09" db="EMBL/GenBank/DDBJ databases">
        <authorList>
            <person name="Sun Q."/>
            <person name="Zhou Y."/>
        </authorList>
    </citation>
    <scope>NUCLEOTIDE SEQUENCE</scope>
    <source>
        <strain evidence="2">CGMCC 1.3617</strain>
    </source>
</reference>
<organism evidence="2 3">
    <name type="scientific">Neoroseomonas lacus</name>
    <dbReference type="NCBI Taxonomy" id="287609"/>
    <lineage>
        <taxon>Bacteria</taxon>
        <taxon>Pseudomonadati</taxon>
        <taxon>Pseudomonadota</taxon>
        <taxon>Alphaproteobacteria</taxon>
        <taxon>Acetobacterales</taxon>
        <taxon>Acetobacteraceae</taxon>
        <taxon>Neoroseomonas</taxon>
    </lineage>
</organism>
<accession>A0A917NVF5</accession>
<evidence type="ECO:0008006" key="4">
    <source>
        <dbReference type="Google" id="ProtNLM"/>
    </source>
</evidence>
<protein>
    <recommendedName>
        <fullName evidence="4">SLATT domain-containing protein</fullName>
    </recommendedName>
</protein>
<evidence type="ECO:0000313" key="2">
    <source>
        <dbReference type="EMBL" id="GGJ32647.1"/>
    </source>
</evidence>
<name>A0A917NVF5_9PROT</name>
<keyword evidence="1" id="KW-0472">Membrane</keyword>
<dbReference type="Proteomes" id="UP000661507">
    <property type="component" value="Unassembled WGS sequence"/>
</dbReference>
<feature type="transmembrane region" description="Helical" evidence="1">
    <location>
        <begin position="77"/>
        <end position="97"/>
    </location>
</feature>
<reference evidence="2" key="1">
    <citation type="journal article" date="2014" name="Int. J. Syst. Evol. Microbiol.">
        <title>Complete genome sequence of Corynebacterium casei LMG S-19264T (=DSM 44701T), isolated from a smear-ripened cheese.</title>
        <authorList>
            <consortium name="US DOE Joint Genome Institute (JGI-PGF)"/>
            <person name="Walter F."/>
            <person name="Albersmeier A."/>
            <person name="Kalinowski J."/>
            <person name="Ruckert C."/>
        </authorList>
    </citation>
    <scope>NUCLEOTIDE SEQUENCE</scope>
    <source>
        <strain evidence="2">CGMCC 1.3617</strain>
    </source>
</reference>
<comment type="caution">
    <text evidence="2">The sequence shown here is derived from an EMBL/GenBank/DDBJ whole genome shotgun (WGS) entry which is preliminary data.</text>
</comment>
<dbReference type="RefSeq" id="WP_188971076.1">
    <property type="nucleotide sequence ID" value="NZ_BMKW01000012.1"/>
</dbReference>
<evidence type="ECO:0000313" key="3">
    <source>
        <dbReference type="Proteomes" id="UP000661507"/>
    </source>
</evidence>